<sequence>MPEAGPGRARTSSQPLRHPPAVRAAPVTRAAAGRRAGDYLFIIEAILKDSRVVVCLTVKAFARTSASSS</sequence>
<protein>
    <submittedName>
        <fullName evidence="2">Uncharacterized protein</fullName>
    </submittedName>
</protein>
<accession>A0ABX9ZM18</accession>
<dbReference type="EMBL" id="RWHX01000032">
    <property type="protein sequence ID" value="RSK78544.1"/>
    <property type="molecule type" value="Genomic_DNA"/>
</dbReference>
<comment type="caution">
    <text evidence="2">The sequence shown here is derived from an EMBL/GenBank/DDBJ whole genome shotgun (WGS) entry which is preliminary data.</text>
</comment>
<gene>
    <name evidence="2" type="ORF">EJE83_16885</name>
</gene>
<organism evidence="2 3">
    <name type="scientific">Pandoraea apista</name>
    <dbReference type="NCBI Taxonomy" id="93218"/>
    <lineage>
        <taxon>Bacteria</taxon>
        <taxon>Pseudomonadati</taxon>
        <taxon>Pseudomonadota</taxon>
        <taxon>Betaproteobacteria</taxon>
        <taxon>Burkholderiales</taxon>
        <taxon>Burkholderiaceae</taxon>
        <taxon>Pandoraea</taxon>
    </lineage>
</organism>
<keyword evidence="3" id="KW-1185">Reference proteome</keyword>
<evidence type="ECO:0000313" key="3">
    <source>
        <dbReference type="Proteomes" id="UP000270216"/>
    </source>
</evidence>
<feature type="region of interest" description="Disordered" evidence="1">
    <location>
        <begin position="1"/>
        <end position="27"/>
    </location>
</feature>
<dbReference type="Proteomes" id="UP000270216">
    <property type="component" value="Unassembled WGS sequence"/>
</dbReference>
<name>A0ABX9ZM18_9BURK</name>
<evidence type="ECO:0000256" key="1">
    <source>
        <dbReference type="SAM" id="MobiDB-lite"/>
    </source>
</evidence>
<reference evidence="2 3" key="1">
    <citation type="submission" date="2018-12" db="EMBL/GenBank/DDBJ databases">
        <title>Whole genome sequence of a Pandoraea apista isolate from a patient with cystic fibrosis.</title>
        <authorList>
            <person name="Kenna D.T."/>
            <person name="Turton J.F."/>
        </authorList>
    </citation>
    <scope>NUCLEOTIDE SEQUENCE [LARGE SCALE GENOMIC DNA]</scope>
    <source>
        <strain evidence="2 3">Pa13324</strain>
    </source>
</reference>
<proteinExistence type="predicted"/>
<evidence type="ECO:0000313" key="2">
    <source>
        <dbReference type="EMBL" id="RSK78544.1"/>
    </source>
</evidence>